<gene>
    <name evidence="1" type="ORF">ENJ67_03150</name>
</gene>
<accession>A0A7C3FWE5</accession>
<dbReference type="Gene3D" id="3.40.50.1000">
    <property type="entry name" value="HAD superfamily/HAD-like"/>
    <property type="match status" value="1"/>
</dbReference>
<name>A0A7C3FWE5_9BACT</name>
<dbReference type="InterPro" id="IPR036412">
    <property type="entry name" value="HAD-like_sf"/>
</dbReference>
<dbReference type="AlphaFoldDB" id="A0A7C3FWE5"/>
<dbReference type="EMBL" id="DRNH01000168">
    <property type="protein sequence ID" value="HFB53709.1"/>
    <property type="molecule type" value="Genomic_DNA"/>
</dbReference>
<reference evidence="1" key="1">
    <citation type="journal article" date="2020" name="mSystems">
        <title>Genome- and Community-Level Interaction Insights into Carbon Utilization and Element Cycling Functions of Hydrothermarchaeota in Hydrothermal Sediment.</title>
        <authorList>
            <person name="Zhou Z."/>
            <person name="Liu Y."/>
            <person name="Xu W."/>
            <person name="Pan J."/>
            <person name="Luo Z.H."/>
            <person name="Li M."/>
        </authorList>
    </citation>
    <scope>NUCLEOTIDE SEQUENCE [LARGE SCALE GENOMIC DNA]</scope>
    <source>
        <strain evidence="1">HyVt-507</strain>
    </source>
</reference>
<dbReference type="SUPFAM" id="SSF56784">
    <property type="entry name" value="HAD-like"/>
    <property type="match status" value="1"/>
</dbReference>
<dbReference type="Proteomes" id="UP000886390">
    <property type="component" value="Unassembled WGS sequence"/>
</dbReference>
<proteinExistence type="predicted"/>
<dbReference type="InterPro" id="IPR023214">
    <property type="entry name" value="HAD_sf"/>
</dbReference>
<comment type="caution">
    <text evidence="1">The sequence shown here is derived from an EMBL/GenBank/DDBJ whole genome shotgun (WGS) entry which is preliminary data.</text>
</comment>
<sequence length="156" mass="17000">MNEITIPNFATLQLQHIVLDYNGTIAQDGVLKESVKEIIKELSKDFTVHIITADTFGSVAKQSENLEISLKILSSSDHTEEKADYLRELGAKHCAAIGNGNNDKKMLDSAALGIAVMGEEGCATQTLLASDIVCKCIENALELLLKPKRMIATLRK</sequence>
<protein>
    <submittedName>
        <fullName evidence="1">Haloacid dehalogenase</fullName>
    </submittedName>
</protein>
<organism evidence="1">
    <name type="scientific">Sulfurimonas autotrophica</name>
    <dbReference type="NCBI Taxonomy" id="202747"/>
    <lineage>
        <taxon>Bacteria</taxon>
        <taxon>Pseudomonadati</taxon>
        <taxon>Campylobacterota</taxon>
        <taxon>Epsilonproteobacteria</taxon>
        <taxon>Campylobacterales</taxon>
        <taxon>Sulfurimonadaceae</taxon>
        <taxon>Sulfurimonas</taxon>
    </lineage>
</organism>
<evidence type="ECO:0000313" key="1">
    <source>
        <dbReference type="EMBL" id="HFB53709.1"/>
    </source>
</evidence>